<dbReference type="EMBL" id="JAAOAO010000224">
    <property type="protein sequence ID" value="KAF5555106.1"/>
    <property type="molecule type" value="Genomic_DNA"/>
</dbReference>
<organism evidence="2 3">
    <name type="scientific">Fusarium napiforme</name>
    <dbReference type="NCBI Taxonomy" id="42672"/>
    <lineage>
        <taxon>Eukaryota</taxon>
        <taxon>Fungi</taxon>
        <taxon>Dikarya</taxon>
        <taxon>Ascomycota</taxon>
        <taxon>Pezizomycotina</taxon>
        <taxon>Sordariomycetes</taxon>
        <taxon>Hypocreomycetidae</taxon>
        <taxon>Hypocreales</taxon>
        <taxon>Nectriaceae</taxon>
        <taxon>Fusarium</taxon>
        <taxon>Fusarium fujikuroi species complex</taxon>
    </lineage>
</organism>
<comment type="caution">
    <text evidence="2">The sequence shown here is derived from an EMBL/GenBank/DDBJ whole genome shotgun (WGS) entry which is preliminary data.</text>
</comment>
<protein>
    <submittedName>
        <fullName evidence="2">Uncharacterized protein</fullName>
    </submittedName>
</protein>
<evidence type="ECO:0000313" key="2">
    <source>
        <dbReference type="EMBL" id="KAF5555106.1"/>
    </source>
</evidence>
<dbReference type="Proteomes" id="UP000574317">
    <property type="component" value="Unassembled WGS sequence"/>
</dbReference>
<dbReference type="AlphaFoldDB" id="A0A8H5JL34"/>
<keyword evidence="3" id="KW-1185">Reference proteome</keyword>
<name>A0A8H5JL34_9HYPO</name>
<gene>
    <name evidence="2" type="ORF">FNAPI_6235</name>
</gene>
<feature type="region of interest" description="Disordered" evidence="1">
    <location>
        <begin position="92"/>
        <end position="122"/>
    </location>
</feature>
<evidence type="ECO:0000313" key="3">
    <source>
        <dbReference type="Proteomes" id="UP000574317"/>
    </source>
</evidence>
<proteinExistence type="predicted"/>
<accession>A0A8H5JL34</accession>
<reference evidence="2 3" key="1">
    <citation type="submission" date="2020-05" db="EMBL/GenBank/DDBJ databases">
        <title>Identification and distribution of gene clusters putatively required for synthesis of sphingolipid metabolism inhibitors in phylogenetically diverse species of the filamentous fungus Fusarium.</title>
        <authorList>
            <person name="Kim H.-S."/>
            <person name="Busman M."/>
            <person name="Brown D.W."/>
            <person name="Divon H."/>
            <person name="Uhlig S."/>
            <person name="Proctor R.H."/>
        </authorList>
    </citation>
    <scope>NUCLEOTIDE SEQUENCE [LARGE SCALE GENOMIC DNA]</scope>
    <source>
        <strain evidence="2 3">NRRL 25196</strain>
    </source>
</reference>
<sequence>MVIVPGESFSSSSCSSLGGQDGLYCGCYPDVVAIASPLHRVVDRRWVLQKGSAALKRAQYKGQIRWDPVGVHSSNSTRLSMLSVTAASRVPNPSSYQEVHPSDAYTSRTGPEQRGGFDNVSHHSDRARHLHAIAWPILLTELPPARIRPRHALVIESSVDSVSYFYDTLAPFPSWRQGQYVQISEDEAGTVSSKPHATPVLWLPAVEATNKGPFPGSGRPLYHEDSDGIRCIRKWTPRHVVPLFNTSLQKAPRT</sequence>
<evidence type="ECO:0000256" key="1">
    <source>
        <dbReference type="SAM" id="MobiDB-lite"/>
    </source>
</evidence>